<accession>A0A914RV21</accession>
<keyword evidence="1" id="KW-0472">Membrane</keyword>
<organism evidence="2 3">
    <name type="scientific">Parascaris equorum</name>
    <name type="common">Equine roundworm</name>
    <dbReference type="NCBI Taxonomy" id="6256"/>
    <lineage>
        <taxon>Eukaryota</taxon>
        <taxon>Metazoa</taxon>
        <taxon>Ecdysozoa</taxon>
        <taxon>Nematoda</taxon>
        <taxon>Chromadorea</taxon>
        <taxon>Rhabditida</taxon>
        <taxon>Spirurina</taxon>
        <taxon>Ascaridomorpha</taxon>
        <taxon>Ascaridoidea</taxon>
        <taxon>Ascarididae</taxon>
        <taxon>Parascaris</taxon>
    </lineage>
</organism>
<reference evidence="3" key="1">
    <citation type="submission" date="2022-11" db="UniProtKB">
        <authorList>
            <consortium name="WormBaseParasite"/>
        </authorList>
    </citation>
    <scope>IDENTIFICATION</scope>
</reference>
<keyword evidence="1" id="KW-1133">Transmembrane helix</keyword>
<dbReference type="WBParaSite" id="PEQ_0000583901-mRNA-1">
    <property type="protein sequence ID" value="PEQ_0000583901-mRNA-1"/>
    <property type="gene ID" value="PEQ_0000583901"/>
</dbReference>
<dbReference type="Proteomes" id="UP000887564">
    <property type="component" value="Unplaced"/>
</dbReference>
<sequence>MEGKAIHLSKICVVTVFSLVWLFLFVTHIVFSALQFTAIHSIDEMFTRLALSRDSFDCARLITVLLITKIAFSKAVSEYVEIGEHCDRVAPFHNFGVYLLRGHTFFTVTFL</sequence>
<proteinExistence type="predicted"/>
<feature type="transmembrane region" description="Helical" evidence="1">
    <location>
        <begin position="12"/>
        <end position="34"/>
    </location>
</feature>
<evidence type="ECO:0000313" key="2">
    <source>
        <dbReference type="Proteomes" id="UP000887564"/>
    </source>
</evidence>
<name>A0A914RV21_PAREQ</name>
<keyword evidence="1" id="KW-0812">Transmembrane</keyword>
<keyword evidence="2" id="KW-1185">Reference proteome</keyword>
<evidence type="ECO:0000313" key="3">
    <source>
        <dbReference type="WBParaSite" id="PEQ_0000583901-mRNA-1"/>
    </source>
</evidence>
<evidence type="ECO:0000256" key="1">
    <source>
        <dbReference type="SAM" id="Phobius"/>
    </source>
</evidence>
<dbReference type="AlphaFoldDB" id="A0A914RV21"/>
<protein>
    <submittedName>
        <fullName evidence="3">Uncharacterized protein</fullName>
    </submittedName>
</protein>